<organism evidence="1">
    <name type="scientific">freshwater metagenome</name>
    <dbReference type="NCBI Taxonomy" id="449393"/>
    <lineage>
        <taxon>unclassified sequences</taxon>
        <taxon>metagenomes</taxon>
        <taxon>ecological metagenomes</taxon>
    </lineage>
</organism>
<protein>
    <submittedName>
        <fullName evidence="1">Unannotated protein</fullName>
    </submittedName>
</protein>
<evidence type="ECO:0000313" key="1">
    <source>
        <dbReference type="EMBL" id="CAB4765380.1"/>
    </source>
</evidence>
<name>A0A6J6UZU2_9ZZZZ</name>
<dbReference type="AlphaFoldDB" id="A0A6J6UZU2"/>
<accession>A0A6J6UZU2</accession>
<sequence length="409" mass="42278">MRKFVGVISLISISLLGFSTISQAATKVITVKPMSAIATLPSNQSITGAVSQGKTIYVYGTIPTEAGADAFLSAIDESGVTRWLLPVHEGEFNIASSAAIDTLGNIYLFGASSNPTIIPPTQVTSSSVLNPDSVTVDVEVPQRNDISEIVVWKISPDGQLLSTLVNDMNVPVLVGSGAVSPTGIAVVGSVQTTTGKAGFFTSVSLDGVFSKVQYIGKSDTEINAIAKKTDGSYVIVGASSETISGKTLNGSRDGLIISITAKGKITSVVRSSNQGAFRNWLSASNSIFLGGESLTGKKREAVMTTFNAKIVPTWTTRFLAKSPALITDISPTSRGAFFISTSAIPGLTGWKASKGVGLALIFGANGLITGAYSATGVANPIAFTYSKELGLVVVGSGPKGVSVFHVLTR</sequence>
<dbReference type="EMBL" id="CAEZZR010000010">
    <property type="protein sequence ID" value="CAB4765380.1"/>
    <property type="molecule type" value="Genomic_DNA"/>
</dbReference>
<gene>
    <name evidence="1" type="ORF">UFOPK2907_00185</name>
</gene>
<reference evidence="1" key="1">
    <citation type="submission" date="2020-05" db="EMBL/GenBank/DDBJ databases">
        <authorList>
            <person name="Chiriac C."/>
            <person name="Salcher M."/>
            <person name="Ghai R."/>
            <person name="Kavagutti S V."/>
        </authorList>
    </citation>
    <scope>NUCLEOTIDE SEQUENCE</scope>
</reference>
<proteinExistence type="predicted"/>